<dbReference type="InterPro" id="IPR025833">
    <property type="entry name" value="GDYXXLXY"/>
</dbReference>
<evidence type="ECO:0000313" key="2">
    <source>
        <dbReference type="Proteomes" id="UP001176429"/>
    </source>
</evidence>
<dbReference type="Pfam" id="PF14345">
    <property type="entry name" value="GDYXXLXY"/>
    <property type="match status" value="1"/>
</dbReference>
<reference evidence="1" key="1">
    <citation type="submission" date="2023-07" db="EMBL/GenBank/DDBJ databases">
        <authorList>
            <person name="Kim M.K."/>
        </authorList>
    </citation>
    <scope>NUCLEOTIDE SEQUENCE</scope>
    <source>
        <strain evidence="1">ASUV-10-1</strain>
    </source>
</reference>
<dbReference type="EMBL" id="JAUQSY010000006">
    <property type="protein sequence ID" value="MDO7875210.1"/>
    <property type="molecule type" value="Genomic_DNA"/>
</dbReference>
<keyword evidence="2" id="KW-1185">Reference proteome</keyword>
<name>A0ABT9BAB5_9BACT</name>
<protein>
    <submittedName>
        <fullName evidence="1">GDYXXLXY domain-containing protein</fullName>
    </submittedName>
</protein>
<sequence>MPITILSAGRRRLLQLLLAAQVLYVLGVAGAGYATSALGQHLQLRAAPINPAELQTGNYVRLSYDIGNVPLTAWRATTPPQRRQQVYVLLHTATPDSAATVAGVYDQTPTASTGQAVLRGWVETVQPRRLRLRFNLERYYVPAASPLRREKPRRLHPLLVSVSVAPWGQARITAVQLRRTEPRPDTAHTQLQH</sequence>
<organism evidence="1 2">
    <name type="scientific">Hymenobacter aranciens</name>
    <dbReference type="NCBI Taxonomy" id="3063996"/>
    <lineage>
        <taxon>Bacteria</taxon>
        <taxon>Pseudomonadati</taxon>
        <taxon>Bacteroidota</taxon>
        <taxon>Cytophagia</taxon>
        <taxon>Cytophagales</taxon>
        <taxon>Hymenobacteraceae</taxon>
        <taxon>Hymenobacter</taxon>
    </lineage>
</organism>
<evidence type="ECO:0000313" key="1">
    <source>
        <dbReference type="EMBL" id="MDO7875210.1"/>
    </source>
</evidence>
<accession>A0ABT9BAB5</accession>
<proteinExistence type="predicted"/>
<gene>
    <name evidence="1" type="ORF">Q5H93_10745</name>
</gene>
<dbReference type="RefSeq" id="WP_305006527.1">
    <property type="nucleotide sequence ID" value="NZ_JAUQSY010000006.1"/>
</dbReference>
<comment type="caution">
    <text evidence="1">The sequence shown here is derived from an EMBL/GenBank/DDBJ whole genome shotgun (WGS) entry which is preliminary data.</text>
</comment>
<dbReference type="Proteomes" id="UP001176429">
    <property type="component" value="Unassembled WGS sequence"/>
</dbReference>